<dbReference type="PROSITE" id="PS01124">
    <property type="entry name" value="HTH_ARAC_FAMILY_2"/>
    <property type="match status" value="2"/>
</dbReference>
<evidence type="ECO:0000313" key="5">
    <source>
        <dbReference type="EMBL" id="MDN5214397.1"/>
    </source>
</evidence>
<accession>A0ABT8LBR0</accession>
<feature type="domain" description="HTH araC/xylS-type" evidence="4">
    <location>
        <begin position="137"/>
        <end position="235"/>
    </location>
</feature>
<dbReference type="PANTHER" id="PTHR43280">
    <property type="entry name" value="ARAC-FAMILY TRANSCRIPTIONAL REGULATOR"/>
    <property type="match status" value="1"/>
</dbReference>
<dbReference type="InterPro" id="IPR020449">
    <property type="entry name" value="Tscrpt_reg_AraC-type_HTH"/>
</dbReference>
<comment type="caution">
    <text evidence="5">The sequence shown here is derived from an EMBL/GenBank/DDBJ whole genome shotgun (WGS) entry which is preliminary data.</text>
</comment>
<dbReference type="RefSeq" id="WP_346759731.1">
    <property type="nucleotide sequence ID" value="NZ_JAUJEB010000004.1"/>
</dbReference>
<gene>
    <name evidence="5" type="ORF">QQ020_20120</name>
</gene>
<dbReference type="PANTHER" id="PTHR43280:SF32">
    <property type="entry name" value="TRANSCRIPTIONAL REGULATORY PROTEIN"/>
    <property type="match status" value="1"/>
</dbReference>
<evidence type="ECO:0000313" key="6">
    <source>
        <dbReference type="Proteomes" id="UP001172083"/>
    </source>
</evidence>
<dbReference type="PRINTS" id="PR00032">
    <property type="entry name" value="HTHARAC"/>
</dbReference>
<dbReference type="Gene3D" id="1.10.10.60">
    <property type="entry name" value="Homeodomain-like"/>
    <property type="match status" value="2"/>
</dbReference>
<keyword evidence="1" id="KW-0805">Transcription regulation</keyword>
<dbReference type="SUPFAM" id="SSF46689">
    <property type="entry name" value="Homeodomain-like"/>
    <property type="match status" value="2"/>
</dbReference>
<protein>
    <submittedName>
        <fullName evidence="5">AraC family transcriptional regulator</fullName>
    </submittedName>
</protein>
<evidence type="ECO:0000259" key="4">
    <source>
        <dbReference type="PROSITE" id="PS01124"/>
    </source>
</evidence>
<evidence type="ECO:0000256" key="1">
    <source>
        <dbReference type="ARBA" id="ARBA00023015"/>
    </source>
</evidence>
<dbReference type="Proteomes" id="UP001172083">
    <property type="component" value="Unassembled WGS sequence"/>
</dbReference>
<keyword evidence="2" id="KW-0238">DNA-binding</keyword>
<dbReference type="InterPro" id="IPR018060">
    <property type="entry name" value="HTH_AraC"/>
</dbReference>
<dbReference type="Pfam" id="PF12833">
    <property type="entry name" value="HTH_18"/>
    <property type="match status" value="2"/>
</dbReference>
<organism evidence="5 6">
    <name type="scientific">Agaribacillus aureus</name>
    <dbReference type="NCBI Taxonomy" id="3051825"/>
    <lineage>
        <taxon>Bacteria</taxon>
        <taxon>Pseudomonadati</taxon>
        <taxon>Bacteroidota</taxon>
        <taxon>Cytophagia</taxon>
        <taxon>Cytophagales</taxon>
        <taxon>Splendidivirgaceae</taxon>
        <taxon>Agaribacillus</taxon>
    </lineage>
</organism>
<keyword evidence="3" id="KW-0804">Transcription</keyword>
<keyword evidence="6" id="KW-1185">Reference proteome</keyword>
<evidence type="ECO:0000256" key="2">
    <source>
        <dbReference type="ARBA" id="ARBA00023125"/>
    </source>
</evidence>
<feature type="domain" description="HTH araC/xylS-type" evidence="4">
    <location>
        <begin position="246"/>
        <end position="343"/>
    </location>
</feature>
<reference evidence="5" key="1">
    <citation type="submission" date="2023-06" db="EMBL/GenBank/DDBJ databases">
        <title>Genomic of Agaribacillus aureum.</title>
        <authorList>
            <person name="Wang G."/>
        </authorList>
    </citation>
    <scope>NUCLEOTIDE SEQUENCE</scope>
    <source>
        <strain evidence="5">BMA12</strain>
    </source>
</reference>
<dbReference type="SMART" id="SM00342">
    <property type="entry name" value="HTH_ARAC"/>
    <property type="match status" value="2"/>
</dbReference>
<dbReference type="EMBL" id="JAUJEB010000004">
    <property type="protein sequence ID" value="MDN5214397.1"/>
    <property type="molecule type" value="Genomic_DNA"/>
</dbReference>
<proteinExistence type="predicted"/>
<dbReference type="InterPro" id="IPR009057">
    <property type="entry name" value="Homeodomain-like_sf"/>
</dbReference>
<name>A0ABT8LBR0_9BACT</name>
<sequence length="347" mass="40837">MLQYFRPEFNKSYTFDSHVLVWIKSGKGLIEVDFQHYNDFQDKLIYLSPGQYVKFVFGDFEVAKLEIPAQYVSKSQDFRVLFKHLVSLGYIQFDQGDQGILNTILSSNFLEILDISSRQWYWQNPFKASKEEYNIIFDVKEVIDEHFTHHLNADQLLSAISHDSYELTRLFKNRVGLTIKNMVHNKLLLESQKDIAFTDKPIQQIAYELGFKDPAYLNRFFKNKTRLTPLEFRRHFGFENRDSFIQDLLELIQNNHTQHHTTSFYAEKIHMSVKTLSRKVKEKLNTTVGQLVRNEILQTAKLMLLQGVAIREVAFELGFEEPNHFSAFFKKYAGITPTDFLGKKYNL</sequence>
<evidence type="ECO:0000256" key="3">
    <source>
        <dbReference type="ARBA" id="ARBA00023163"/>
    </source>
</evidence>